<reference evidence="2" key="1">
    <citation type="submission" date="2022-10" db="EMBL/GenBank/DDBJ databases">
        <title>Description of microaerobic benzene degrading bacteria.</title>
        <authorList>
            <person name="Bedics A."/>
            <person name="Tancsics A."/>
            <person name="Banerjee S."/>
        </authorList>
    </citation>
    <scope>NUCLEOTIDE SEQUENCE</scope>
    <source>
        <strain evidence="2">D2M1</strain>
    </source>
</reference>
<dbReference type="InterPro" id="IPR052523">
    <property type="entry name" value="Trichothecene_AcTrans"/>
</dbReference>
<evidence type="ECO:0000313" key="3">
    <source>
        <dbReference type="Proteomes" id="UP001148932"/>
    </source>
</evidence>
<dbReference type="InterPro" id="IPR016181">
    <property type="entry name" value="Acyl_CoA_acyltransferase"/>
</dbReference>
<dbReference type="PANTHER" id="PTHR42791:SF1">
    <property type="entry name" value="N-ACETYLTRANSFERASE DOMAIN-CONTAINING PROTEIN"/>
    <property type="match status" value="1"/>
</dbReference>
<accession>A0ABT5RTU2</accession>
<dbReference type="InterPro" id="IPR000182">
    <property type="entry name" value="GNAT_dom"/>
</dbReference>
<dbReference type="PROSITE" id="PS51186">
    <property type="entry name" value="GNAT"/>
    <property type="match status" value="1"/>
</dbReference>
<dbReference type="Gene3D" id="3.40.630.30">
    <property type="match status" value="1"/>
</dbReference>
<dbReference type="SUPFAM" id="SSF55729">
    <property type="entry name" value="Acyl-CoA N-acyltransferases (Nat)"/>
    <property type="match status" value="1"/>
</dbReference>
<dbReference type="CDD" id="cd04301">
    <property type="entry name" value="NAT_SF"/>
    <property type="match status" value="1"/>
</dbReference>
<protein>
    <submittedName>
        <fullName evidence="2">GNAT family N-acetyltransferase</fullName>
    </submittedName>
</protein>
<sequence>MQPHTNSSRPLTSALEPFLSVCGALAEALKDDAFYQAVTIDHAADPALRHRVLAHYFELALDEARAVGEVHLAGDDGAALWLTPEAPASDRALHGERRTQALSCLLGPLGFGNYQHIGAAMEAQVPADLHGAWYLSILGVRPAAQGQGLAQRLLQPTLARADQACATCYLETFNPLSLSFYRRLGFVLAVECVETVSGRPYWLMAREAAYLPP</sequence>
<feature type="domain" description="N-acetyltransferase" evidence="1">
    <location>
        <begin position="54"/>
        <end position="209"/>
    </location>
</feature>
<dbReference type="Proteomes" id="UP001148932">
    <property type="component" value="Unassembled WGS sequence"/>
</dbReference>
<proteinExistence type="predicted"/>
<evidence type="ECO:0000313" key="2">
    <source>
        <dbReference type="EMBL" id="MDD2177104.1"/>
    </source>
</evidence>
<dbReference type="EMBL" id="JAPCKI010000003">
    <property type="protein sequence ID" value="MDD2177104.1"/>
    <property type="molecule type" value="Genomic_DNA"/>
</dbReference>
<comment type="caution">
    <text evidence="2">The sequence shown here is derived from an EMBL/GenBank/DDBJ whole genome shotgun (WGS) entry which is preliminary data.</text>
</comment>
<dbReference type="Pfam" id="PF13508">
    <property type="entry name" value="Acetyltransf_7"/>
    <property type="match status" value="1"/>
</dbReference>
<gene>
    <name evidence="2" type="ORF">OIN59_06630</name>
</gene>
<dbReference type="RefSeq" id="WP_274108363.1">
    <property type="nucleotide sequence ID" value="NZ_JAPCKI010000003.1"/>
</dbReference>
<organism evidence="2 3">
    <name type="scientific">Acidovorax benzenivorans</name>
    <dbReference type="NCBI Taxonomy" id="2987520"/>
    <lineage>
        <taxon>Bacteria</taxon>
        <taxon>Pseudomonadati</taxon>
        <taxon>Pseudomonadota</taxon>
        <taxon>Betaproteobacteria</taxon>
        <taxon>Burkholderiales</taxon>
        <taxon>Comamonadaceae</taxon>
        <taxon>Acidovorax</taxon>
    </lineage>
</organism>
<dbReference type="PANTHER" id="PTHR42791">
    <property type="entry name" value="GNAT FAMILY ACETYLTRANSFERASE"/>
    <property type="match status" value="1"/>
</dbReference>
<name>A0ABT5RTU2_9BURK</name>
<keyword evidence="3" id="KW-1185">Reference proteome</keyword>
<evidence type="ECO:0000259" key="1">
    <source>
        <dbReference type="PROSITE" id="PS51186"/>
    </source>
</evidence>